<feature type="compositionally biased region" description="Acidic residues" evidence="1">
    <location>
        <begin position="39"/>
        <end position="60"/>
    </location>
</feature>
<gene>
    <name evidence="2" type="ORF">L211DRAFT_865363</name>
</gene>
<dbReference type="InParanoid" id="A0A3N4MGB8"/>
<evidence type="ECO:0000313" key="2">
    <source>
        <dbReference type="EMBL" id="RPB27905.1"/>
    </source>
</evidence>
<evidence type="ECO:0000313" key="3">
    <source>
        <dbReference type="Proteomes" id="UP000267821"/>
    </source>
</evidence>
<evidence type="ECO:0000256" key="1">
    <source>
        <dbReference type="SAM" id="MobiDB-lite"/>
    </source>
</evidence>
<protein>
    <submittedName>
        <fullName evidence="2">Uncharacterized protein</fullName>
    </submittedName>
</protein>
<reference evidence="2 3" key="1">
    <citation type="journal article" date="2018" name="Nat. Ecol. Evol.">
        <title>Pezizomycetes genomes reveal the molecular basis of ectomycorrhizal truffle lifestyle.</title>
        <authorList>
            <person name="Murat C."/>
            <person name="Payen T."/>
            <person name="Noel B."/>
            <person name="Kuo A."/>
            <person name="Morin E."/>
            <person name="Chen J."/>
            <person name="Kohler A."/>
            <person name="Krizsan K."/>
            <person name="Balestrini R."/>
            <person name="Da Silva C."/>
            <person name="Montanini B."/>
            <person name="Hainaut M."/>
            <person name="Levati E."/>
            <person name="Barry K.W."/>
            <person name="Belfiori B."/>
            <person name="Cichocki N."/>
            <person name="Clum A."/>
            <person name="Dockter R.B."/>
            <person name="Fauchery L."/>
            <person name="Guy J."/>
            <person name="Iotti M."/>
            <person name="Le Tacon F."/>
            <person name="Lindquist E.A."/>
            <person name="Lipzen A."/>
            <person name="Malagnac F."/>
            <person name="Mello A."/>
            <person name="Molinier V."/>
            <person name="Miyauchi S."/>
            <person name="Poulain J."/>
            <person name="Riccioni C."/>
            <person name="Rubini A."/>
            <person name="Sitrit Y."/>
            <person name="Splivallo R."/>
            <person name="Traeger S."/>
            <person name="Wang M."/>
            <person name="Zifcakova L."/>
            <person name="Wipf D."/>
            <person name="Zambonelli A."/>
            <person name="Paolocci F."/>
            <person name="Nowrousian M."/>
            <person name="Ottonello S."/>
            <person name="Baldrian P."/>
            <person name="Spatafora J.W."/>
            <person name="Henrissat B."/>
            <person name="Nagy L.G."/>
            <person name="Aury J.M."/>
            <person name="Wincker P."/>
            <person name="Grigoriev I.V."/>
            <person name="Bonfante P."/>
            <person name="Martin F.M."/>
        </authorList>
    </citation>
    <scope>NUCLEOTIDE SEQUENCE [LARGE SCALE GENOMIC DNA]</scope>
    <source>
        <strain evidence="2 3">ATCC MYA-4762</strain>
    </source>
</reference>
<proteinExistence type="predicted"/>
<sequence length="282" mass="32405">MNWTDDDGSPAVVRGKDTTMEVDSNSGLEVSKHAARDLTEEEVVEGQSEEEEREKEEDGEMGQADARGGKATCESVWDYRKRMDIMRDILENASLFKEIGKLSSEDMGWRSAREAVLARAIMDCRRDALRGDGAERHWRAASQVKKLRQLRGIEMELGEVKEQLALLGVSLGAGTPEQEAKAKRTLKKGRVKEKRKEKELRKVEQKKREIEEAKKKRNRRRSRPNHIENTTLWRSKPERAICLSKSLENYTHITTTSLHHIFALKRKHPPYKCQQTLPHPIP</sequence>
<name>A0A3N4MGB8_9PEZI</name>
<organism evidence="2 3">
    <name type="scientific">Terfezia boudieri ATCC MYA-4762</name>
    <dbReference type="NCBI Taxonomy" id="1051890"/>
    <lineage>
        <taxon>Eukaryota</taxon>
        <taxon>Fungi</taxon>
        <taxon>Dikarya</taxon>
        <taxon>Ascomycota</taxon>
        <taxon>Pezizomycotina</taxon>
        <taxon>Pezizomycetes</taxon>
        <taxon>Pezizales</taxon>
        <taxon>Pezizaceae</taxon>
        <taxon>Terfezia</taxon>
    </lineage>
</organism>
<keyword evidence="3" id="KW-1185">Reference proteome</keyword>
<accession>A0A3N4MGB8</accession>
<dbReference type="Proteomes" id="UP000267821">
    <property type="component" value="Unassembled WGS sequence"/>
</dbReference>
<feature type="compositionally biased region" description="Basic residues" evidence="1">
    <location>
        <begin position="183"/>
        <end position="193"/>
    </location>
</feature>
<dbReference type="AlphaFoldDB" id="A0A3N4MGB8"/>
<feature type="region of interest" description="Disordered" evidence="1">
    <location>
        <begin position="177"/>
        <end position="202"/>
    </location>
</feature>
<dbReference type="EMBL" id="ML121530">
    <property type="protein sequence ID" value="RPB27905.1"/>
    <property type="molecule type" value="Genomic_DNA"/>
</dbReference>
<feature type="region of interest" description="Disordered" evidence="1">
    <location>
        <begin position="1"/>
        <end position="69"/>
    </location>
</feature>